<comment type="subcellular location">
    <subcellularLocation>
        <location evidence="1">Endomembrane system</location>
        <topology evidence="1">Multi-pass membrane protein</topology>
    </subcellularLocation>
    <subcellularLocation>
        <location evidence="13">Endoplasmic reticulum membrane</location>
        <topology evidence="13">Multi-pass membrane protein</topology>
    </subcellularLocation>
    <subcellularLocation>
        <location evidence="13">Mitochondrion membrane</location>
        <topology evidence="13">Multi-pass membrane protein</topology>
    </subcellularLocation>
</comment>
<dbReference type="Pfam" id="PF04191">
    <property type="entry name" value="PEMT"/>
    <property type="match status" value="1"/>
</dbReference>
<comment type="pathway">
    <text evidence="13">Phospholipid metabolism; phosphatidylcholine biosynthesis.</text>
</comment>
<dbReference type="PROSITE" id="PS51599">
    <property type="entry name" value="SAM_PEMT_PEM2"/>
    <property type="match status" value="1"/>
</dbReference>
<evidence type="ECO:0000256" key="10">
    <source>
        <dbReference type="ARBA" id="ARBA00023136"/>
    </source>
</evidence>
<comment type="catalytic activity">
    <reaction evidence="13">
        <text>a 1,2-diacyl-sn-glycero-3-phospho-N-methylethanolamine + S-adenosyl-L-methionine = a 1,2-diacyl-sn-glycero-3-phospho-N,N-dimethylethanolamine + S-adenosyl-L-homocysteine + H(+)</text>
        <dbReference type="Rhea" id="RHEA:32735"/>
        <dbReference type="ChEBI" id="CHEBI:15378"/>
        <dbReference type="ChEBI" id="CHEBI:57856"/>
        <dbReference type="ChEBI" id="CHEBI:59789"/>
        <dbReference type="ChEBI" id="CHEBI:64572"/>
        <dbReference type="ChEBI" id="CHEBI:64573"/>
        <dbReference type="EC" id="2.1.1.71"/>
    </reaction>
</comment>
<dbReference type="PANTHER" id="PTHR10974">
    <property type="entry name" value="FI08016P-RELATED"/>
    <property type="match status" value="1"/>
</dbReference>
<dbReference type="InterPro" id="IPR007318">
    <property type="entry name" value="Phopholipid_MeTrfase"/>
</dbReference>
<keyword evidence="16" id="KW-1185">Reference proteome</keyword>
<keyword evidence="13" id="KW-0496">Mitochondrion</keyword>
<feature type="binding site" evidence="13">
    <location>
        <begin position="879"/>
        <end position="880"/>
    </location>
    <ligand>
        <name>S-adenosyl-L-methionine</name>
        <dbReference type="ChEBI" id="CHEBI:59789"/>
    </ligand>
</feature>
<dbReference type="UniPathway" id="UPA00753"/>
<dbReference type="EC" id="2.1.1.71" evidence="13"/>
<dbReference type="GO" id="GO:0031966">
    <property type="term" value="C:mitochondrial membrane"/>
    <property type="evidence" value="ECO:0007669"/>
    <property type="project" value="UniProtKB-SubCell"/>
</dbReference>
<dbReference type="OrthoDB" id="16136at2759"/>
<evidence type="ECO:0000313" key="15">
    <source>
        <dbReference type="EMBL" id="KAF2072732.1"/>
    </source>
</evidence>
<dbReference type="PANTHER" id="PTHR10974:SF1">
    <property type="entry name" value="FI08016P-RELATED"/>
    <property type="match status" value="1"/>
</dbReference>
<evidence type="ECO:0000256" key="4">
    <source>
        <dbReference type="ARBA" id="ARBA00022679"/>
    </source>
</evidence>
<keyword evidence="12 13" id="KW-1208">Phospholipid metabolism</keyword>
<evidence type="ECO:0000256" key="14">
    <source>
        <dbReference type="SAM" id="Phobius"/>
    </source>
</evidence>
<comment type="function">
    <text evidence="13">Catalyzes the three sequential steps of the methylation pathway for the biosynthesis of phosphatidylcholine, a critical and essential component for membrane structure. Uses S-adenosylmethionine (S-adenosyl-L-methionine, SAM or AdoMet) as the methyl group donor for the methylation of phosphatidylethanolamine (1,2-diacyl-sn-glycero-3-phosphoethanolamine, PE) to phosphatidylmonomethylethanolamine (1,2-diacyl-sn-glycero-3-phospho-N-methylethanolamine, PMME), PMME to phosphatidyldimethylethanolamine (1,2-diacyl-sn-glycero-3-phospho-N,N-dimethylethanolamine, PDME), and PDME to phosphatidylcholine (1,2-diacyl-sn-glycero-3-phosphocholine, PC), producing S-adenosyl-L-homocysteine in each step.</text>
</comment>
<sequence>MLSSYFKNSNNQIQPTTTKTATVVSLVAFGCLYIANTLYQWSLEGSVDIDWLHHHLPLLGVYLVCSSIFYYIGYFVLLKLCINRWNYNSEKPTHHTLLTTPNASKLVFLLKSDYGFTIPALVLFFSFLFTLSSLTISCDGVSFQRHGKLNLSILAFILLIYLLLTALFYFVVSLKSNAFYQWSTGIDSNLIEFGNGGSTSCAIKEPLVSSFPLSTFLPKLFTYLTNGESTRCVARQKPFSSFDPDGKLTINCPKGVQASYILTPDFFKGNHYLSYKDMNQLIETYAPFERKYNYTKPVIVRDETIVAKCGERSQVHTRNFKKASAQERASHFNRPTLPNENIHIMDQQIKTKPIDIMLLTINGLSRGHFKRALPKTFSTIQAIQGNGKKTSKVYQFSKYHSLWGDSYFNTLSMYTGYNAVRYSEKDIDVKGKSGYAHKWETNPMYYQSFRTDSYVNSWVHGTCADWFTKHLGKTGPTRMDHEFVLPFCSSQVLTPVNSTENYNNNTQNNYPFHIPKRCIDGKHTHSYIFDYLTQFWDNYHDVGKISTVTLMDTFQGTLDINDYVDSQFNTFIKSMQRGHLNDTALFIVGDNGSSLKNYYFNGDDLDQLEISMPALYIILPTWFIDRHPSVNEILKINENKLFTPLQLYYTLRAFSRYAEFGGIDVEDPENDKNIPKGLLDPIQSNITCSDTSIRHDFCQYMAVLLGQFEVTSALLTALLSIVLHVVNYNVTAQFEYKTRFFTKIFGKNTIYYYAVYLVVSALVRDHFINQCIQQDGGIILLGPFEFTELVGNALFIFGILLNIWTLKALGIKGMYNGDSFGWLMDAPVTGGPYQFFSDPQYVGTALACLGTAIRGQSLNGLICTAAVSIVFYISAKHVETPHLNYVYSHRSESKVNFKNLKSLKKMN</sequence>
<evidence type="ECO:0000256" key="13">
    <source>
        <dbReference type="HAMAP-Rule" id="MF_03216"/>
    </source>
</evidence>
<evidence type="ECO:0000256" key="7">
    <source>
        <dbReference type="ARBA" id="ARBA00022824"/>
    </source>
</evidence>
<keyword evidence="8 13" id="KW-1133">Transmembrane helix</keyword>
<evidence type="ECO:0000256" key="3">
    <source>
        <dbReference type="ARBA" id="ARBA00022603"/>
    </source>
</evidence>
<dbReference type="FunFam" id="1.20.120.1630:FF:000024">
    <property type="entry name" value="Phosphatidylethanolamine N-methyltransferase"/>
    <property type="match status" value="1"/>
</dbReference>
<dbReference type="GO" id="GO:0032259">
    <property type="term" value="P:methylation"/>
    <property type="evidence" value="ECO:0007669"/>
    <property type="project" value="UniProtKB-KW"/>
</dbReference>
<comment type="catalytic activity">
    <reaction evidence="13">
        <text>a 1,2-diacyl-sn-glycero-3-phospho-N,N-dimethylethanolamine + S-adenosyl-L-methionine = a 1,2-diacyl-sn-glycero-3-phosphocholine + S-adenosyl-L-homocysteine + H(+)</text>
        <dbReference type="Rhea" id="RHEA:32739"/>
        <dbReference type="ChEBI" id="CHEBI:15378"/>
        <dbReference type="ChEBI" id="CHEBI:57643"/>
        <dbReference type="ChEBI" id="CHEBI:57856"/>
        <dbReference type="ChEBI" id="CHEBI:59789"/>
        <dbReference type="ChEBI" id="CHEBI:64572"/>
    </reaction>
</comment>
<keyword evidence="3 13" id="KW-0489">Methyltransferase</keyword>
<accession>A0A8J4PSK0</accession>
<dbReference type="GO" id="GO:0005789">
    <property type="term" value="C:endoplasmic reticulum membrane"/>
    <property type="evidence" value="ECO:0007669"/>
    <property type="project" value="UniProtKB-SubCell"/>
</dbReference>
<evidence type="ECO:0000256" key="5">
    <source>
        <dbReference type="ARBA" id="ARBA00022691"/>
    </source>
</evidence>
<gene>
    <name evidence="15" type="ORF">CYY_005948</name>
</gene>
<dbReference type="GO" id="GO:0006656">
    <property type="term" value="P:phosphatidylcholine biosynthetic process"/>
    <property type="evidence" value="ECO:0007669"/>
    <property type="project" value="UniProtKB-UniRule"/>
</dbReference>
<keyword evidence="11 13" id="KW-0594">Phospholipid biosynthesis</keyword>
<dbReference type="GO" id="GO:0004608">
    <property type="term" value="F:phosphatidylethanolamine N-methyltransferase activity"/>
    <property type="evidence" value="ECO:0007669"/>
    <property type="project" value="UniProtKB-UniRule"/>
</dbReference>
<reference evidence="15" key="1">
    <citation type="submission" date="2020-01" db="EMBL/GenBank/DDBJ databases">
        <title>Development of genomics and gene disruption for Polysphondylium violaceum indicates a role for the polyketide synthase stlB in stalk morphogenesis.</title>
        <authorList>
            <person name="Narita B."/>
            <person name="Kawabe Y."/>
            <person name="Kin K."/>
            <person name="Saito T."/>
            <person name="Gibbs R."/>
            <person name="Kuspa A."/>
            <person name="Muzny D."/>
            <person name="Queller D."/>
            <person name="Richards S."/>
            <person name="Strassman J."/>
            <person name="Sucgang R."/>
            <person name="Worley K."/>
            <person name="Schaap P."/>
        </authorList>
    </citation>
    <scope>NUCLEOTIDE SEQUENCE</scope>
    <source>
        <strain evidence="15">QSvi11</strain>
    </source>
</reference>
<dbReference type="InterPro" id="IPR004245">
    <property type="entry name" value="DUF229"/>
</dbReference>
<feature type="transmembrane region" description="Helical" evidence="14">
    <location>
        <begin position="702"/>
        <end position="726"/>
    </location>
</feature>
<keyword evidence="6 13" id="KW-0812">Transmembrane</keyword>
<evidence type="ECO:0000256" key="12">
    <source>
        <dbReference type="ARBA" id="ARBA00023264"/>
    </source>
</evidence>
<evidence type="ECO:0000256" key="11">
    <source>
        <dbReference type="ARBA" id="ARBA00023209"/>
    </source>
</evidence>
<dbReference type="Pfam" id="PF02995">
    <property type="entry name" value="DUF229"/>
    <property type="match status" value="1"/>
</dbReference>
<dbReference type="Proteomes" id="UP000695562">
    <property type="component" value="Unassembled WGS sequence"/>
</dbReference>
<feature type="topological domain" description="Lumenal" evidence="13">
    <location>
        <begin position="733"/>
        <end position="744"/>
    </location>
</feature>
<evidence type="ECO:0000256" key="6">
    <source>
        <dbReference type="ARBA" id="ARBA00022692"/>
    </source>
</evidence>
<evidence type="ECO:0000313" key="16">
    <source>
        <dbReference type="Proteomes" id="UP000695562"/>
    </source>
</evidence>
<feature type="binding site" evidence="13">
    <location>
        <begin position="796"/>
        <end position="798"/>
    </location>
    <ligand>
        <name>S-adenosyl-L-methionine</name>
        <dbReference type="ChEBI" id="CHEBI:59789"/>
    </ligand>
</feature>
<keyword evidence="2 13" id="KW-0444">Lipid biosynthesis</keyword>
<feature type="transmembrane region" description="Helical" evidence="14">
    <location>
        <begin position="149"/>
        <end position="172"/>
    </location>
</feature>
<evidence type="ECO:0000256" key="8">
    <source>
        <dbReference type="ARBA" id="ARBA00022989"/>
    </source>
</evidence>
<keyword evidence="10 13" id="KW-0472">Membrane</keyword>
<dbReference type="Gene3D" id="1.20.120.1630">
    <property type="match status" value="1"/>
</dbReference>
<evidence type="ECO:0000256" key="1">
    <source>
        <dbReference type="ARBA" id="ARBA00004127"/>
    </source>
</evidence>
<keyword evidence="9 13" id="KW-0443">Lipid metabolism</keyword>
<feature type="transmembrane region" description="Helical" evidence="14">
    <location>
        <begin position="114"/>
        <end position="137"/>
    </location>
</feature>
<dbReference type="AlphaFoldDB" id="A0A8J4PSK0"/>
<name>A0A8J4PSK0_9MYCE</name>
<feature type="topological domain" description="Lumenal" evidence="13">
    <location>
        <begin position="1"/>
        <end position="709"/>
    </location>
</feature>
<feature type="topological domain" description="Lumenal" evidence="13">
    <location>
        <begin position="813"/>
        <end position="855"/>
    </location>
</feature>
<dbReference type="EC" id="2.1.1.17" evidence="13"/>
<dbReference type="InterPro" id="IPR024960">
    <property type="entry name" value="PEMT/MFAP"/>
</dbReference>
<evidence type="ECO:0000256" key="2">
    <source>
        <dbReference type="ARBA" id="ARBA00022516"/>
    </source>
</evidence>
<keyword evidence="7 13" id="KW-0256">Endoplasmic reticulum</keyword>
<feature type="topological domain" description="Cytoplasmic" evidence="13">
    <location>
        <begin position="878"/>
        <end position="907"/>
    </location>
</feature>
<feature type="transmembrane region" description="Helical" evidence="14">
    <location>
        <begin position="789"/>
        <end position="806"/>
    </location>
</feature>
<dbReference type="PROSITE" id="PS51257">
    <property type="entry name" value="PROKAR_LIPOPROTEIN"/>
    <property type="match status" value="1"/>
</dbReference>
<proteinExistence type="inferred from homology"/>
<dbReference type="GO" id="GO:0000773">
    <property type="term" value="F:phosphatidyl-N-methylethanolamine N-methyltransferase activity"/>
    <property type="evidence" value="ECO:0007669"/>
    <property type="project" value="UniProtKB-UniRule"/>
</dbReference>
<evidence type="ECO:0000256" key="9">
    <source>
        <dbReference type="ARBA" id="ARBA00023098"/>
    </source>
</evidence>
<dbReference type="GO" id="GO:0005615">
    <property type="term" value="C:extracellular space"/>
    <property type="evidence" value="ECO:0007669"/>
    <property type="project" value="TreeGrafter"/>
</dbReference>
<dbReference type="EMBL" id="AJWJ01000252">
    <property type="protein sequence ID" value="KAF2072732.1"/>
    <property type="molecule type" value="Genomic_DNA"/>
</dbReference>
<dbReference type="HAMAP" id="MF_03216">
    <property type="entry name" value="PLMT"/>
    <property type="match status" value="1"/>
</dbReference>
<comment type="catalytic activity">
    <reaction evidence="13">
        <text>a 1,2-diacyl-sn-glycero-3-phosphoethanolamine + S-adenosyl-L-methionine = a 1,2-diacyl-sn-glycero-3-phospho-N-methylethanolamine + S-adenosyl-L-homocysteine + H(+)</text>
        <dbReference type="Rhea" id="RHEA:11164"/>
        <dbReference type="ChEBI" id="CHEBI:15378"/>
        <dbReference type="ChEBI" id="CHEBI:57856"/>
        <dbReference type="ChEBI" id="CHEBI:59789"/>
        <dbReference type="ChEBI" id="CHEBI:64573"/>
        <dbReference type="ChEBI" id="CHEBI:64612"/>
        <dbReference type="EC" id="2.1.1.17"/>
    </reaction>
</comment>
<feature type="transmembrane region" description="Helical" evidence="14">
    <location>
        <begin position="21"/>
        <end position="39"/>
    </location>
</feature>
<protein>
    <recommendedName>
        <fullName evidence="13">Phosphatidylethanolamine N-methyltransferase</fullName>
        <shortName evidence="13">PEAMT</shortName>
        <shortName evidence="13">PEMT</shortName>
        <ecNumber evidence="13">2.1.1.17</ecNumber>
        <ecNumber evidence="13">2.1.1.71</ecNumber>
    </recommendedName>
    <alternativeName>
        <fullName evidence="13">Phospholipid methyltransferase</fullName>
        <shortName evidence="13">PLMT</shortName>
    </alternativeName>
</protein>
<comment type="caution">
    <text evidence="15">The sequence shown here is derived from an EMBL/GenBank/DDBJ whole genome shotgun (WGS) entry which is preliminary data.</text>
</comment>
<keyword evidence="5 13" id="KW-0949">S-adenosyl-L-methionine</keyword>
<feature type="transmembrane region" description="Helical" evidence="14">
    <location>
        <begin position="59"/>
        <end position="82"/>
    </location>
</feature>
<keyword evidence="4 13" id="KW-0808">Transferase</keyword>
<comment type="similarity">
    <text evidence="13">Belongs to the class VI-like SAM-binding methyltransferase superfamily. PEMT/PEM2 methyltransferase family.</text>
</comment>
<comment type="caution">
    <text evidence="13">Lacks conserved residue(s) required for the propagation of feature annotation.</text>
</comment>
<organism evidence="15 16">
    <name type="scientific">Polysphondylium violaceum</name>
    <dbReference type="NCBI Taxonomy" id="133409"/>
    <lineage>
        <taxon>Eukaryota</taxon>
        <taxon>Amoebozoa</taxon>
        <taxon>Evosea</taxon>
        <taxon>Eumycetozoa</taxon>
        <taxon>Dictyostelia</taxon>
        <taxon>Dictyosteliales</taxon>
        <taxon>Dictyosteliaceae</taxon>
        <taxon>Polysphondylium</taxon>
    </lineage>
</organism>